<dbReference type="SUPFAM" id="SSF52402">
    <property type="entry name" value="Adenine nucleotide alpha hydrolases-like"/>
    <property type="match status" value="1"/>
</dbReference>
<organism evidence="2 3">
    <name type="scientific">Pseudodesulfovibrio nedwellii</name>
    <dbReference type="NCBI Taxonomy" id="2973072"/>
    <lineage>
        <taxon>Bacteria</taxon>
        <taxon>Pseudomonadati</taxon>
        <taxon>Thermodesulfobacteriota</taxon>
        <taxon>Desulfovibrionia</taxon>
        <taxon>Desulfovibrionales</taxon>
        <taxon>Desulfovibrionaceae</taxon>
    </lineage>
</organism>
<sequence length="426" mass="47342">MWSALENAALRESLPSPLKPAQSIHDILIAGQLDRGRYNLHHLGRRRSKPYLLKQFYSIDTNAFLRWQNEARFIPLLPTEGYAWPCEEWRGGLITPFPEGLPIDEWLAQGGHPMQTRLEVAAMLAGQLARLHASGIAHRCLSPACVRIDKKGIVITDFGSARCEQWDDFWTDSSMSPNDATCASPESLKGEECGYDEDIHAFGAILYLLLAGKTAFNSIKLMLRPLFPGQIPPDKLSTTADVPDPIRALAAACLSLAPSDRPSMDEVARQMAHTCPHSTLDNKTISIPSGNASTKDKKKILVFVSDDNRSVPIFDTALKLAEAKPSVFLFVGLIPYNLPSGHTERFTGNLFKKMSQGLLRCRGASLAWSLRVLTSADPEKTAVDFVRQYRPDLILLGENGKRNKRTIRRGFHTHLAAENVRIHSVR</sequence>
<proteinExistence type="predicted"/>
<dbReference type="Gene3D" id="1.10.510.10">
    <property type="entry name" value="Transferase(Phosphotransferase) domain 1"/>
    <property type="match status" value="1"/>
</dbReference>
<evidence type="ECO:0000259" key="1">
    <source>
        <dbReference type="PROSITE" id="PS50011"/>
    </source>
</evidence>
<dbReference type="InterPro" id="IPR000719">
    <property type="entry name" value="Prot_kinase_dom"/>
</dbReference>
<dbReference type="InterPro" id="IPR011009">
    <property type="entry name" value="Kinase-like_dom_sf"/>
</dbReference>
<dbReference type="SUPFAM" id="SSF56112">
    <property type="entry name" value="Protein kinase-like (PK-like)"/>
    <property type="match status" value="1"/>
</dbReference>
<reference evidence="2 3" key="1">
    <citation type="submission" date="2022-08" db="EMBL/GenBank/DDBJ databases">
        <title>Genome Sequence of the sulphate-reducing bacterium, Pseudodesulfovibrio sp. SYK.</title>
        <authorList>
            <person name="Kondo R."/>
            <person name="Kataoka T."/>
        </authorList>
    </citation>
    <scope>NUCLEOTIDE SEQUENCE [LARGE SCALE GENOMIC DNA]</scope>
    <source>
        <strain evidence="2 3">SYK</strain>
    </source>
</reference>
<feature type="domain" description="Protein kinase" evidence="1">
    <location>
        <begin position="1"/>
        <end position="280"/>
    </location>
</feature>
<dbReference type="PANTHER" id="PTHR44329">
    <property type="entry name" value="SERINE/THREONINE-PROTEIN KINASE TNNI3K-RELATED"/>
    <property type="match status" value="1"/>
</dbReference>
<evidence type="ECO:0000313" key="3">
    <source>
        <dbReference type="Proteomes" id="UP001317742"/>
    </source>
</evidence>
<keyword evidence="3" id="KW-1185">Reference proteome</keyword>
<dbReference type="SMART" id="SM00220">
    <property type="entry name" value="S_TKc"/>
    <property type="match status" value="1"/>
</dbReference>
<dbReference type="RefSeq" id="WP_281763027.1">
    <property type="nucleotide sequence ID" value="NZ_AP026709.1"/>
</dbReference>
<dbReference type="Proteomes" id="UP001317742">
    <property type="component" value="Chromosome"/>
</dbReference>
<dbReference type="InterPro" id="IPR051681">
    <property type="entry name" value="Ser/Thr_Kinases-Pseudokinases"/>
</dbReference>
<accession>A0ABN6S4T4</accession>
<dbReference type="EMBL" id="AP026709">
    <property type="protein sequence ID" value="BDQ37168.1"/>
    <property type="molecule type" value="Genomic_DNA"/>
</dbReference>
<dbReference type="Pfam" id="PF00069">
    <property type="entry name" value="Pkinase"/>
    <property type="match status" value="1"/>
</dbReference>
<evidence type="ECO:0000313" key="2">
    <source>
        <dbReference type="EMBL" id="BDQ37168.1"/>
    </source>
</evidence>
<gene>
    <name evidence="2" type="ORF">SYK_15280</name>
</gene>
<protein>
    <recommendedName>
        <fullName evidence="1">Protein kinase domain-containing protein</fullName>
    </recommendedName>
</protein>
<name>A0ABN6S4T4_9BACT</name>
<dbReference type="PROSITE" id="PS50011">
    <property type="entry name" value="PROTEIN_KINASE_DOM"/>
    <property type="match status" value="1"/>
</dbReference>